<dbReference type="AlphaFoldDB" id="A0AAP0JUY8"/>
<sequence>MIGLLAFRLVNLLLPKPQYWGKDKLLPIVQLDISVATSSDSKGIRYHRYPC</sequence>
<organism evidence="1 2">
    <name type="scientific">Stephania cephalantha</name>
    <dbReference type="NCBI Taxonomy" id="152367"/>
    <lineage>
        <taxon>Eukaryota</taxon>
        <taxon>Viridiplantae</taxon>
        <taxon>Streptophyta</taxon>
        <taxon>Embryophyta</taxon>
        <taxon>Tracheophyta</taxon>
        <taxon>Spermatophyta</taxon>
        <taxon>Magnoliopsida</taxon>
        <taxon>Ranunculales</taxon>
        <taxon>Menispermaceae</taxon>
        <taxon>Menispermoideae</taxon>
        <taxon>Cissampelideae</taxon>
        <taxon>Stephania</taxon>
    </lineage>
</organism>
<keyword evidence="2" id="KW-1185">Reference proteome</keyword>
<dbReference type="Proteomes" id="UP001419268">
    <property type="component" value="Unassembled WGS sequence"/>
</dbReference>
<name>A0AAP0JUY8_9MAGN</name>
<protein>
    <submittedName>
        <fullName evidence="1">Uncharacterized protein</fullName>
    </submittedName>
</protein>
<evidence type="ECO:0000313" key="1">
    <source>
        <dbReference type="EMBL" id="KAK9140339.1"/>
    </source>
</evidence>
<comment type="caution">
    <text evidence="1">The sequence shown here is derived from an EMBL/GenBank/DDBJ whole genome shotgun (WGS) entry which is preliminary data.</text>
</comment>
<reference evidence="1 2" key="1">
    <citation type="submission" date="2024-01" db="EMBL/GenBank/DDBJ databases">
        <title>Genome assemblies of Stephania.</title>
        <authorList>
            <person name="Yang L."/>
        </authorList>
    </citation>
    <scope>NUCLEOTIDE SEQUENCE [LARGE SCALE GENOMIC DNA]</scope>
    <source>
        <strain evidence="1">JXDWG</strain>
        <tissue evidence="1">Leaf</tissue>
    </source>
</reference>
<dbReference type="EMBL" id="JBBNAG010000004">
    <property type="protein sequence ID" value="KAK9140339.1"/>
    <property type="molecule type" value="Genomic_DNA"/>
</dbReference>
<gene>
    <name evidence="1" type="ORF">Scep_010020</name>
</gene>
<accession>A0AAP0JUY8</accession>
<evidence type="ECO:0000313" key="2">
    <source>
        <dbReference type="Proteomes" id="UP001419268"/>
    </source>
</evidence>
<proteinExistence type="predicted"/>